<feature type="transmembrane region" description="Helical" evidence="1">
    <location>
        <begin position="29"/>
        <end position="47"/>
    </location>
</feature>
<keyword evidence="1" id="KW-1133">Transmembrane helix</keyword>
<gene>
    <name evidence="2" type="ORF">AVDCRST_MAG41-3765</name>
</gene>
<feature type="transmembrane region" description="Helical" evidence="1">
    <location>
        <begin position="225"/>
        <end position="244"/>
    </location>
</feature>
<evidence type="ECO:0000313" key="2">
    <source>
        <dbReference type="EMBL" id="CAA9283295.1"/>
    </source>
</evidence>
<accession>A0A6J4JNR4</accession>
<dbReference type="EMBL" id="CADCTP010000346">
    <property type="protein sequence ID" value="CAA9283295.1"/>
    <property type="molecule type" value="Genomic_DNA"/>
</dbReference>
<feature type="transmembrane region" description="Helical" evidence="1">
    <location>
        <begin position="171"/>
        <end position="189"/>
    </location>
</feature>
<feature type="transmembrane region" description="Helical" evidence="1">
    <location>
        <begin position="147"/>
        <end position="164"/>
    </location>
</feature>
<organism evidence="2">
    <name type="scientific">uncultured Mycobacteriales bacterium</name>
    <dbReference type="NCBI Taxonomy" id="581187"/>
    <lineage>
        <taxon>Bacteria</taxon>
        <taxon>Bacillati</taxon>
        <taxon>Actinomycetota</taxon>
        <taxon>Actinomycetes</taxon>
        <taxon>Mycobacteriales</taxon>
        <taxon>environmental samples</taxon>
    </lineage>
</organism>
<feature type="transmembrane region" description="Helical" evidence="1">
    <location>
        <begin position="251"/>
        <end position="270"/>
    </location>
</feature>
<feature type="transmembrane region" description="Helical" evidence="1">
    <location>
        <begin position="67"/>
        <end position="87"/>
    </location>
</feature>
<keyword evidence="1" id="KW-0812">Transmembrane</keyword>
<feature type="transmembrane region" description="Helical" evidence="1">
    <location>
        <begin position="108"/>
        <end position="127"/>
    </location>
</feature>
<name>A0A6J4JNR4_9ACTN</name>
<proteinExistence type="predicted"/>
<dbReference type="AlphaFoldDB" id="A0A6J4JNR4"/>
<reference evidence="2" key="1">
    <citation type="submission" date="2020-02" db="EMBL/GenBank/DDBJ databases">
        <authorList>
            <person name="Meier V. D."/>
        </authorList>
    </citation>
    <scope>NUCLEOTIDE SEQUENCE</scope>
    <source>
        <strain evidence="2">AVDCRST_MAG41</strain>
    </source>
</reference>
<keyword evidence="1" id="KW-0472">Membrane</keyword>
<evidence type="ECO:0000256" key="1">
    <source>
        <dbReference type="SAM" id="Phobius"/>
    </source>
</evidence>
<protein>
    <submittedName>
        <fullName evidence="2">Uncharacterized protein</fullName>
    </submittedName>
</protein>
<sequence length="513" mass="52739">MTRTARAVVPARATVSLARIEAGRLLRHPLVVLAAAFAVAVWVGEYVSGAAVSEYPILSVADRGTQYALLPLAAATLLAGNAATLRAHRHGTTAQYDVLALAPWRRTAAHLWSVVPVSVLAAALAGLHLAQLGLSGAAASRADWAEVATGPALVLLGGLAGVLLGTVVRSAVAAPLSLVLLAVVTFVLVTPSSRLSVRPVRWWGPVALEATSGQPLPAALQGRPAGWHLVYLLGFSVLAAGLALGRRAPRMPVAVGVAVGVLLAGLGGVLQLRPPGAGLIEARITATERPSEQQTCTAAGGVRYCAFPGFTGRTADWRPVVEGVLRWVPVDRRPAELTVRQRVLAEGRPGAGGGAVVAPVEAWRIDDARAGTPDPVPVGTDWGTGRAEADLAVAVADRVTRAGPGRPCGSRAGVVLWLASRSAPRADEGLRTAVASSTNGVLLTPADVGISVFLEPRAVQLGSSLQDRPEREVAAALARHWVELTAPGTTVERAAHLFGVPAPAPLDAGFTGC</sequence>